<reference evidence="1 2" key="1">
    <citation type="journal article" date="2015" name="Sci. Rep.">
        <title>The power of single molecule real-time sequencing technology in the de novo assembly of a eukaryotic genome.</title>
        <authorList>
            <person name="Sakai H."/>
            <person name="Naito K."/>
            <person name="Ogiso-Tanaka E."/>
            <person name="Takahashi Y."/>
            <person name="Iseki K."/>
            <person name="Muto C."/>
            <person name="Satou K."/>
            <person name="Teruya K."/>
            <person name="Shiroma A."/>
            <person name="Shimoji M."/>
            <person name="Hirano T."/>
            <person name="Itoh T."/>
            <person name="Kaga A."/>
            <person name="Tomooka N."/>
        </authorList>
    </citation>
    <scope>NUCLEOTIDE SEQUENCE [LARGE SCALE GENOMIC DNA]</scope>
    <source>
        <strain evidence="2">cv. Shumari</strain>
    </source>
</reference>
<proteinExistence type="predicted"/>
<keyword evidence="2" id="KW-1185">Reference proteome</keyword>
<sequence length="105" mass="11563">MMVWCSCALHFCLSLSLDSSPTANSLESSRQLQSEWQHNDKYRSVWCSSYRSMRHSDGGATHRVSCSRSGDDNPQGFATVVLVSDGALATDEGARSSSLNERRDS</sequence>
<dbReference type="Proteomes" id="UP000291084">
    <property type="component" value="Chromosome 7"/>
</dbReference>
<accession>A0A0S3SJK4</accession>
<protein>
    <submittedName>
        <fullName evidence="1">Uncharacterized protein</fullName>
    </submittedName>
</protein>
<evidence type="ECO:0000313" key="1">
    <source>
        <dbReference type="EMBL" id="BAT92976.1"/>
    </source>
</evidence>
<gene>
    <name evidence="1" type="primary">Vigan.07G185400</name>
    <name evidence="1" type="ORF">VIGAN_07185400</name>
</gene>
<dbReference type="AlphaFoldDB" id="A0A0S3SJK4"/>
<name>A0A0S3SJK4_PHAAN</name>
<organism evidence="1 2">
    <name type="scientific">Vigna angularis var. angularis</name>
    <dbReference type="NCBI Taxonomy" id="157739"/>
    <lineage>
        <taxon>Eukaryota</taxon>
        <taxon>Viridiplantae</taxon>
        <taxon>Streptophyta</taxon>
        <taxon>Embryophyta</taxon>
        <taxon>Tracheophyta</taxon>
        <taxon>Spermatophyta</taxon>
        <taxon>Magnoliopsida</taxon>
        <taxon>eudicotyledons</taxon>
        <taxon>Gunneridae</taxon>
        <taxon>Pentapetalae</taxon>
        <taxon>rosids</taxon>
        <taxon>fabids</taxon>
        <taxon>Fabales</taxon>
        <taxon>Fabaceae</taxon>
        <taxon>Papilionoideae</taxon>
        <taxon>50 kb inversion clade</taxon>
        <taxon>NPAAA clade</taxon>
        <taxon>indigoferoid/millettioid clade</taxon>
        <taxon>Phaseoleae</taxon>
        <taxon>Vigna</taxon>
    </lineage>
</organism>
<dbReference type="EMBL" id="AP015040">
    <property type="protein sequence ID" value="BAT92976.1"/>
    <property type="molecule type" value="Genomic_DNA"/>
</dbReference>
<evidence type="ECO:0000313" key="2">
    <source>
        <dbReference type="Proteomes" id="UP000291084"/>
    </source>
</evidence>